<dbReference type="Gene3D" id="3.40.710.10">
    <property type="entry name" value="DD-peptidase/beta-lactamase superfamily"/>
    <property type="match status" value="1"/>
</dbReference>
<dbReference type="Gene3D" id="3.30.450.330">
    <property type="match status" value="1"/>
</dbReference>
<dbReference type="GO" id="GO:0071555">
    <property type="term" value="P:cell wall organization"/>
    <property type="evidence" value="ECO:0007669"/>
    <property type="project" value="TreeGrafter"/>
</dbReference>
<organism evidence="5 6">
    <name type="scientific">candidate division WOR-3 bacterium</name>
    <dbReference type="NCBI Taxonomy" id="2052148"/>
    <lineage>
        <taxon>Bacteria</taxon>
        <taxon>Bacteria division WOR-3</taxon>
    </lineage>
</organism>
<evidence type="ECO:0000256" key="2">
    <source>
        <dbReference type="ARBA" id="ARBA00023136"/>
    </source>
</evidence>
<sequence length="541" mass="60782">MRRWVNFLPFAFWCYLAFNLFNLQILKHQSYSIRAKNQHEQKVRLVARRGNIYDRNGRPLAVSIKAYSIYAVTKYVRNLNQTAMKLAQLGLGPYRELVRKLKTKRFFWVKMKVDKELATKVKELHLPGIGVVDDYLRFYPQKRYLKDLIGNVSSDNRGLSGLEFQFDSILKGRDGFAVFQKKPSGRGYPYPHYPMLEPECGGDLYLTLDLDLQILLYETLSRAVDRYRADRAAGVIIEPGTGKVLALVNINGDRCHNSVISDEFEPGSTFKIVTLAAALIEGHRLDEIVDVSGGRLKVGGHLIHDFRDYGRLDLKGVFVHSSNVGAVKIGRRVRREIFFQTARALGFGNLTGIHLPGEAKGKIYRPREMKRLRYANNCFGQGVTVTLLQLTNAYAAIAASGKLYRPYVVARIVGGETRYTFRPFLIRRSLTPEICHQISEVLAAVVEEGTGRRARNRLIKICGKTGTAQKAGPGGYLPGRIITTFVGYFPKQEPDYVIGIMLDEPKQGSWASQITAPVFGEIVAGMAKIPGMVGDSYAYAQ</sequence>
<dbReference type="InterPro" id="IPR001460">
    <property type="entry name" value="PCN-bd_Tpept"/>
</dbReference>
<reference evidence="5 6" key="1">
    <citation type="submission" date="2018-06" db="EMBL/GenBank/DDBJ databases">
        <title>Extensive metabolic versatility and redundancy in microbially diverse, dynamic hydrothermal sediments.</title>
        <authorList>
            <person name="Dombrowski N."/>
            <person name="Teske A."/>
            <person name="Baker B.J."/>
        </authorList>
    </citation>
    <scope>NUCLEOTIDE SEQUENCE [LARGE SCALE GENOMIC DNA]</scope>
    <source>
        <strain evidence="5">B36_G15</strain>
    </source>
</reference>
<dbReference type="EMBL" id="QNBE01000045">
    <property type="protein sequence ID" value="RKX70257.1"/>
    <property type="molecule type" value="Genomic_DNA"/>
</dbReference>
<dbReference type="InterPro" id="IPR036138">
    <property type="entry name" value="PBP_dimer_sf"/>
</dbReference>
<proteinExistence type="predicted"/>
<evidence type="ECO:0000313" key="6">
    <source>
        <dbReference type="Proteomes" id="UP000268469"/>
    </source>
</evidence>
<evidence type="ECO:0008006" key="7">
    <source>
        <dbReference type="Google" id="ProtNLM"/>
    </source>
</evidence>
<dbReference type="Pfam" id="PF00905">
    <property type="entry name" value="Transpeptidase"/>
    <property type="match status" value="1"/>
</dbReference>
<dbReference type="PANTHER" id="PTHR30627">
    <property type="entry name" value="PEPTIDOGLYCAN D,D-TRANSPEPTIDASE"/>
    <property type="match status" value="1"/>
</dbReference>
<comment type="subcellular location">
    <subcellularLocation>
        <location evidence="1">Membrane</location>
    </subcellularLocation>
</comment>
<accession>A0A660SHR4</accession>
<dbReference type="AlphaFoldDB" id="A0A660SHR4"/>
<dbReference type="InterPro" id="IPR005311">
    <property type="entry name" value="PBP_dimer"/>
</dbReference>
<dbReference type="PANTHER" id="PTHR30627:SF1">
    <property type="entry name" value="PEPTIDOGLYCAN D,D-TRANSPEPTIDASE FTSI"/>
    <property type="match status" value="1"/>
</dbReference>
<dbReference type="Gene3D" id="3.90.1310.10">
    <property type="entry name" value="Penicillin-binding protein 2a (Domain 2)"/>
    <property type="match status" value="1"/>
</dbReference>
<feature type="domain" description="Penicillin-binding protein transpeptidase" evidence="3">
    <location>
        <begin position="234"/>
        <end position="523"/>
    </location>
</feature>
<dbReference type="InterPro" id="IPR012338">
    <property type="entry name" value="Beta-lactam/transpept-like"/>
</dbReference>
<gene>
    <name evidence="5" type="ORF">DRP53_05645</name>
</gene>
<protein>
    <recommendedName>
        <fullName evidence="7">Penicillin-binding protein 2</fullName>
    </recommendedName>
</protein>
<name>A0A660SHR4_UNCW3</name>
<dbReference type="SUPFAM" id="SSF56601">
    <property type="entry name" value="beta-lactamase/transpeptidase-like"/>
    <property type="match status" value="1"/>
</dbReference>
<evidence type="ECO:0000256" key="1">
    <source>
        <dbReference type="ARBA" id="ARBA00004370"/>
    </source>
</evidence>
<evidence type="ECO:0000313" key="5">
    <source>
        <dbReference type="EMBL" id="RKX70257.1"/>
    </source>
</evidence>
<dbReference type="Pfam" id="PF03717">
    <property type="entry name" value="PBP_dimer"/>
    <property type="match status" value="1"/>
</dbReference>
<evidence type="ECO:0000259" key="4">
    <source>
        <dbReference type="Pfam" id="PF03717"/>
    </source>
</evidence>
<evidence type="ECO:0000259" key="3">
    <source>
        <dbReference type="Pfam" id="PF00905"/>
    </source>
</evidence>
<feature type="domain" description="Penicillin-binding protein dimerisation" evidence="4">
    <location>
        <begin position="46"/>
        <end position="186"/>
    </location>
</feature>
<dbReference type="GO" id="GO:0008658">
    <property type="term" value="F:penicillin binding"/>
    <property type="evidence" value="ECO:0007669"/>
    <property type="project" value="InterPro"/>
</dbReference>
<dbReference type="SUPFAM" id="SSF56519">
    <property type="entry name" value="Penicillin binding protein dimerisation domain"/>
    <property type="match status" value="1"/>
</dbReference>
<comment type="caution">
    <text evidence="5">The sequence shown here is derived from an EMBL/GenBank/DDBJ whole genome shotgun (WGS) entry which is preliminary data.</text>
</comment>
<dbReference type="Proteomes" id="UP000268469">
    <property type="component" value="Unassembled WGS sequence"/>
</dbReference>
<dbReference type="GO" id="GO:0005886">
    <property type="term" value="C:plasma membrane"/>
    <property type="evidence" value="ECO:0007669"/>
    <property type="project" value="TreeGrafter"/>
</dbReference>
<dbReference type="InterPro" id="IPR050515">
    <property type="entry name" value="Beta-lactam/transpept"/>
</dbReference>
<keyword evidence="2" id="KW-0472">Membrane</keyword>